<dbReference type="EMBL" id="DXFZ01000065">
    <property type="protein sequence ID" value="HIW95911.1"/>
    <property type="molecule type" value="Genomic_DNA"/>
</dbReference>
<reference evidence="1" key="2">
    <citation type="submission" date="2021-04" db="EMBL/GenBank/DDBJ databases">
        <authorList>
            <person name="Gilroy R."/>
        </authorList>
    </citation>
    <scope>NUCLEOTIDE SEQUENCE</scope>
    <source>
        <strain evidence="1">4376</strain>
    </source>
</reference>
<comment type="caution">
    <text evidence="1">The sequence shown here is derived from an EMBL/GenBank/DDBJ whole genome shotgun (WGS) entry which is preliminary data.</text>
</comment>
<dbReference type="Proteomes" id="UP000824189">
    <property type="component" value="Unassembled WGS sequence"/>
</dbReference>
<organism evidence="1 2">
    <name type="scientific">Candidatus Corynebacterium gallistercoris</name>
    <dbReference type="NCBI Taxonomy" id="2838530"/>
    <lineage>
        <taxon>Bacteria</taxon>
        <taxon>Bacillati</taxon>
        <taxon>Actinomycetota</taxon>
        <taxon>Actinomycetes</taxon>
        <taxon>Mycobacteriales</taxon>
        <taxon>Corynebacteriaceae</taxon>
        <taxon>Corynebacterium</taxon>
    </lineage>
</organism>
<evidence type="ECO:0000313" key="2">
    <source>
        <dbReference type="Proteomes" id="UP000824189"/>
    </source>
</evidence>
<proteinExistence type="predicted"/>
<reference evidence="1" key="1">
    <citation type="journal article" date="2021" name="PeerJ">
        <title>Extensive microbial diversity within the chicken gut microbiome revealed by metagenomics and culture.</title>
        <authorList>
            <person name="Gilroy R."/>
            <person name="Ravi A."/>
            <person name="Getino M."/>
            <person name="Pursley I."/>
            <person name="Horton D.L."/>
            <person name="Alikhan N.F."/>
            <person name="Baker D."/>
            <person name="Gharbi K."/>
            <person name="Hall N."/>
            <person name="Watson M."/>
            <person name="Adriaenssens E.M."/>
            <person name="Foster-Nyarko E."/>
            <person name="Jarju S."/>
            <person name="Secka A."/>
            <person name="Antonio M."/>
            <person name="Oren A."/>
            <person name="Chaudhuri R.R."/>
            <person name="La Ragione R."/>
            <person name="Hildebrand F."/>
            <person name="Pallen M.J."/>
        </authorList>
    </citation>
    <scope>NUCLEOTIDE SEQUENCE</scope>
    <source>
        <strain evidence="1">4376</strain>
    </source>
</reference>
<dbReference type="AlphaFoldDB" id="A0A9D1UR44"/>
<accession>A0A9D1UR44</accession>
<gene>
    <name evidence="1" type="ORF">H9867_05430</name>
</gene>
<name>A0A9D1UR44_9CORY</name>
<sequence>MPNKTIYISDSDLPIAERAAELAGGLSPAAVEGMKLLVNRAETQEKGFHEVQVTDASGTTAGRRAFYGRSLATMEQSLPGRRITWTAYVTPKENLAVVRTSRPDFVGVIGGDATSASPSSPRTQAKPRGVAAAEEALKQVQNTFRRSPDLEHGQRIQRMAWEFLTGSLENLGLENLGFANDTAGQSRGFSNAVPVRQDTEEGALAAGASRASEPQDAEASSLEVFSSTEELRQAAFRPAGSTEGLGPIPAEFITATERGLGGDEVEYLDI</sequence>
<protein>
    <submittedName>
        <fullName evidence="1">Uncharacterized protein</fullName>
    </submittedName>
</protein>
<evidence type="ECO:0000313" key="1">
    <source>
        <dbReference type="EMBL" id="HIW95911.1"/>
    </source>
</evidence>